<proteinExistence type="predicted"/>
<gene>
    <name evidence="7" type="ORF">ACFQ22_00715</name>
</gene>
<reference evidence="8" key="1">
    <citation type="journal article" date="2019" name="Int. J. Syst. Evol. Microbiol.">
        <title>The Global Catalogue of Microorganisms (GCM) 10K type strain sequencing project: providing services to taxonomists for standard genome sequencing and annotation.</title>
        <authorList>
            <consortium name="The Broad Institute Genomics Platform"/>
            <consortium name="The Broad Institute Genome Sequencing Center for Infectious Disease"/>
            <person name="Wu L."/>
            <person name="Ma J."/>
        </authorList>
    </citation>
    <scope>NUCLEOTIDE SEQUENCE [LARGE SCALE GENOMIC DNA]</scope>
    <source>
        <strain evidence="8">CCUG 71848</strain>
    </source>
</reference>
<name>A0ABW3PNN3_9LACO</name>
<evidence type="ECO:0000256" key="1">
    <source>
        <dbReference type="ARBA" id="ARBA00005010"/>
    </source>
</evidence>
<comment type="catalytic activity">
    <reaction evidence="6">
        <text>precorrin-2 + NAD(+) = sirohydrochlorin + NADH + 2 H(+)</text>
        <dbReference type="Rhea" id="RHEA:15613"/>
        <dbReference type="ChEBI" id="CHEBI:15378"/>
        <dbReference type="ChEBI" id="CHEBI:57540"/>
        <dbReference type="ChEBI" id="CHEBI:57945"/>
        <dbReference type="ChEBI" id="CHEBI:58351"/>
        <dbReference type="ChEBI" id="CHEBI:58827"/>
        <dbReference type="EC" id="1.3.1.76"/>
    </reaction>
</comment>
<protein>
    <recommendedName>
        <fullName evidence="2">precorrin-2 dehydrogenase</fullName>
        <ecNumber evidence="2">1.3.1.76</ecNumber>
    </recommendedName>
</protein>
<dbReference type="InterPro" id="IPR028161">
    <property type="entry name" value="Met8-like"/>
</dbReference>
<evidence type="ECO:0000256" key="2">
    <source>
        <dbReference type="ARBA" id="ARBA00012400"/>
    </source>
</evidence>
<comment type="pathway">
    <text evidence="1">Porphyrin-containing compound metabolism; siroheme biosynthesis; sirohydrochlorin from precorrin-2: step 1/1.</text>
</comment>
<organism evidence="7 8">
    <name type="scientific">Lentilactobacillus raoultii</name>
    <dbReference type="NCBI Taxonomy" id="1987503"/>
    <lineage>
        <taxon>Bacteria</taxon>
        <taxon>Bacillati</taxon>
        <taxon>Bacillota</taxon>
        <taxon>Bacilli</taxon>
        <taxon>Lactobacillales</taxon>
        <taxon>Lactobacillaceae</taxon>
        <taxon>Lentilactobacillus</taxon>
    </lineage>
</organism>
<dbReference type="SUPFAM" id="SSF51735">
    <property type="entry name" value="NAD(P)-binding Rossmann-fold domains"/>
    <property type="match status" value="1"/>
</dbReference>
<dbReference type="RefSeq" id="WP_121979154.1">
    <property type="nucleotide sequence ID" value="NZ_JBHTLH010000004.1"/>
</dbReference>
<dbReference type="EC" id="1.3.1.76" evidence="2"/>
<dbReference type="InterPro" id="IPR006367">
    <property type="entry name" value="Sirohaem_synthase_N"/>
</dbReference>
<dbReference type="SUPFAM" id="SSF75615">
    <property type="entry name" value="Siroheme synthase middle domains-like"/>
    <property type="match status" value="1"/>
</dbReference>
<sequence length="154" mass="17594">MQNPYPVNLNLVNKSVVVVGGGKVAARKINSLLASNARVTVVSPQLDPKIDCLSVYWIRRKYRVGDLKNATLIIACTDDRQVNQQVVKDADQFQWVNNVSDKLQSDFYNVAKLENKELLITVSTKGRSPATSKKIKQYLLEWLTQNHYFREDRQ</sequence>
<keyword evidence="3" id="KW-0560">Oxidoreductase</keyword>
<keyword evidence="4" id="KW-0520">NAD</keyword>
<evidence type="ECO:0000256" key="6">
    <source>
        <dbReference type="ARBA" id="ARBA00047561"/>
    </source>
</evidence>
<dbReference type="Pfam" id="PF13241">
    <property type="entry name" value="NAD_binding_7"/>
    <property type="match status" value="1"/>
</dbReference>
<accession>A0ABW3PNN3</accession>
<dbReference type="PANTHER" id="PTHR35330">
    <property type="entry name" value="SIROHEME BIOSYNTHESIS PROTEIN MET8"/>
    <property type="match status" value="1"/>
</dbReference>
<keyword evidence="5" id="KW-0627">Porphyrin biosynthesis</keyword>
<dbReference type="Gene3D" id="3.40.50.720">
    <property type="entry name" value="NAD(P)-binding Rossmann-like Domain"/>
    <property type="match status" value="1"/>
</dbReference>
<dbReference type="EMBL" id="JBHTLH010000004">
    <property type="protein sequence ID" value="MFD1123885.1"/>
    <property type="molecule type" value="Genomic_DNA"/>
</dbReference>
<dbReference type="NCBIfam" id="TIGR01470">
    <property type="entry name" value="cysG_Nterm"/>
    <property type="match status" value="1"/>
</dbReference>
<keyword evidence="8" id="KW-1185">Reference proteome</keyword>
<dbReference type="InterPro" id="IPR036291">
    <property type="entry name" value="NAD(P)-bd_dom_sf"/>
</dbReference>
<dbReference type="Proteomes" id="UP001597156">
    <property type="component" value="Unassembled WGS sequence"/>
</dbReference>
<evidence type="ECO:0000313" key="7">
    <source>
        <dbReference type="EMBL" id="MFD1123885.1"/>
    </source>
</evidence>
<comment type="caution">
    <text evidence="7">The sequence shown here is derived from an EMBL/GenBank/DDBJ whole genome shotgun (WGS) entry which is preliminary data.</text>
</comment>
<evidence type="ECO:0000256" key="5">
    <source>
        <dbReference type="ARBA" id="ARBA00023244"/>
    </source>
</evidence>
<evidence type="ECO:0000313" key="8">
    <source>
        <dbReference type="Proteomes" id="UP001597156"/>
    </source>
</evidence>
<evidence type="ECO:0000256" key="3">
    <source>
        <dbReference type="ARBA" id="ARBA00023002"/>
    </source>
</evidence>
<evidence type="ECO:0000256" key="4">
    <source>
        <dbReference type="ARBA" id="ARBA00023027"/>
    </source>
</evidence>
<dbReference type="PANTHER" id="PTHR35330:SF1">
    <property type="entry name" value="SIROHEME BIOSYNTHESIS PROTEIN MET8"/>
    <property type="match status" value="1"/>
</dbReference>